<feature type="region of interest" description="Disordered" evidence="1">
    <location>
        <begin position="1"/>
        <end position="61"/>
    </location>
</feature>
<protein>
    <submittedName>
        <fullName evidence="2">Uncharacterized protein</fullName>
    </submittedName>
</protein>
<feature type="compositionally biased region" description="Acidic residues" evidence="1">
    <location>
        <begin position="36"/>
        <end position="61"/>
    </location>
</feature>
<dbReference type="AlphaFoldDB" id="A0A1G2T7Q0"/>
<feature type="compositionally biased region" description="Basic and acidic residues" evidence="1">
    <location>
        <begin position="25"/>
        <end position="35"/>
    </location>
</feature>
<evidence type="ECO:0000313" key="3">
    <source>
        <dbReference type="Proteomes" id="UP000179264"/>
    </source>
</evidence>
<evidence type="ECO:0000313" key="2">
    <source>
        <dbReference type="EMBL" id="OHA93306.1"/>
    </source>
</evidence>
<gene>
    <name evidence="2" type="ORF">A2W58_02635</name>
</gene>
<proteinExistence type="predicted"/>
<sequence>MDDLEPTKENEEETGGDLDDGLILENKKPKAKDDDSVSLDDLGDEEEEVLAEDSFDDVDLW</sequence>
<reference evidence="2 3" key="1">
    <citation type="journal article" date="2016" name="Nat. Commun.">
        <title>Thousands of microbial genomes shed light on interconnected biogeochemical processes in an aquifer system.</title>
        <authorList>
            <person name="Anantharaman K."/>
            <person name="Brown C.T."/>
            <person name="Hug L.A."/>
            <person name="Sharon I."/>
            <person name="Castelle C.J."/>
            <person name="Probst A.J."/>
            <person name="Thomas B.C."/>
            <person name="Singh A."/>
            <person name="Wilkins M.J."/>
            <person name="Karaoz U."/>
            <person name="Brodie E.L."/>
            <person name="Williams K.H."/>
            <person name="Hubbard S.S."/>
            <person name="Banfield J.F."/>
        </authorList>
    </citation>
    <scope>NUCLEOTIDE SEQUENCE [LARGE SCALE GENOMIC DNA]</scope>
</reference>
<dbReference type="Proteomes" id="UP000179264">
    <property type="component" value="Unassembled WGS sequence"/>
</dbReference>
<organism evidence="2 3">
    <name type="scientific">Candidatus Zambryskibacteria bacterium RIFCSPHIGHO2_02_38_10.5</name>
    <dbReference type="NCBI Taxonomy" id="1802742"/>
    <lineage>
        <taxon>Bacteria</taxon>
        <taxon>Candidatus Zambryskiibacteriota</taxon>
    </lineage>
</organism>
<evidence type="ECO:0000256" key="1">
    <source>
        <dbReference type="SAM" id="MobiDB-lite"/>
    </source>
</evidence>
<comment type="caution">
    <text evidence="2">The sequence shown here is derived from an EMBL/GenBank/DDBJ whole genome shotgun (WGS) entry which is preliminary data.</text>
</comment>
<accession>A0A1G2T7Q0</accession>
<name>A0A1G2T7Q0_9BACT</name>
<feature type="compositionally biased region" description="Acidic residues" evidence="1">
    <location>
        <begin position="10"/>
        <end position="22"/>
    </location>
</feature>
<dbReference type="EMBL" id="MHVL01000022">
    <property type="protein sequence ID" value="OHA93306.1"/>
    <property type="molecule type" value="Genomic_DNA"/>
</dbReference>